<dbReference type="EMBL" id="AP013058">
    <property type="protein sequence ID" value="BAN22971.1"/>
    <property type="molecule type" value="Genomic_DNA"/>
</dbReference>
<name>R4WVK8_9BURK</name>
<feature type="compositionally biased region" description="Polar residues" evidence="1">
    <location>
        <begin position="461"/>
        <end position="477"/>
    </location>
</feature>
<protein>
    <submittedName>
        <fullName evidence="2">Uncharacterized protein</fullName>
    </submittedName>
</protein>
<dbReference type="AlphaFoldDB" id="R4WVK8"/>
<dbReference type="Proteomes" id="UP000013966">
    <property type="component" value="Chromosome 1"/>
</dbReference>
<accession>R4WVK8</accession>
<organism evidence="2 3">
    <name type="scientific">Caballeronia insecticola</name>
    <dbReference type="NCBI Taxonomy" id="758793"/>
    <lineage>
        <taxon>Bacteria</taxon>
        <taxon>Pseudomonadati</taxon>
        <taxon>Pseudomonadota</taxon>
        <taxon>Betaproteobacteria</taxon>
        <taxon>Burkholderiales</taxon>
        <taxon>Burkholderiaceae</taxon>
        <taxon>Caballeronia</taxon>
    </lineage>
</organism>
<dbReference type="HOGENOM" id="CLU_478738_0_0_4"/>
<evidence type="ECO:0000256" key="1">
    <source>
        <dbReference type="SAM" id="MobiDB-lite"/>
    </source>
</evidence>
<keyword evidence="3" id="KW-1185">Reference proteome</keyword>
<gene>
    <name evidence="2" type="ORF">BRPE64_ACDS12170</name>
</gene>
<dbReference type="KEGG" id="buo:BRPE64_ACDS12170"/>
<reference evidence="2 3" key="2">
    <citation type="journal article" date="2018" name="Int. J. Syst. Evol. Microbiol.">
        <title>Burkholderia insecticola sp. nov., a gut symbiotic bacterium of the bean bug Riptortus pedestris.</title>
        <authorList>
            <person name="Takeshita K."/>
            <person name="Tamaki H."/>
            <person name="Ohbayashi T."/>
            <person name="Meng X.-Y."/>
            <person name="Sone T."/>
            <person name="Mitani Y."/>
            <person name="Peeters C."/>
            <person name="Kikuchi Y."/>
            <person name="Vandamme P."/>
        </authorList>
    </citation>
    <scope>NUCLEOTIDE SEQUENCE [LARGE SCALE GENOMIC DNA]</scope>
    <source>
        <strain evidence="2">RPE64</strain>
    </source>
</reference>
<reference evidence="2 3" key="1">
    <citation type="journal article" date="2013" name="Genome Announc.">
        <title>Complete Genome Sequence of Burkholderia sp. Strain RPE64, Bacterial Symbiont of the Bean Bug Riptortus pedestris.</title>
        <authorList>
            <person name="Shibata T.F."/>
            <person name="Maeda T."/>
            <person name="Nikoh N."/>
            <person name="Yamaguchi K."/>
            <person name="Oshima K."/>
            <person name="Hattori M."/>
            <person name="Nishiyama T."/>
            <person name="Hasebe M."/>
            <person name="Fukatsu T."/>
            <person name="Kikuchi Y."/>
            <person name="Shigenobu S."/>
        </authorList>
    </citation>
    <scope>NUCLEOTIDE SEQUENCE [LARGE SCALE GENOMIC DNA]</scope>
</reference>
<evidence type="ECO:0000313" key="3">
    <source>
        <dbReference type="Proteomes" id="UP000013966"/>
    </source>
</evidence>
<dbReference type="PATRIC" id="fig|758793.3.peg.1218"/>
<evidence type="ECO:0000313" key="2">
    <source>
        <dbReference type="EMBL" id="BAN22971.1"/>
    </source>
</evidence>
<sequence>MPQFHFRPRFKKMLSDNVTTNIISSADVNFLQSGVGGSPRSVQDKERDSLSSHDFSTVQDAINEAVNSGRQLVIEPGTAIPQVSWSGRLNLLAPGIVRCDYDGTKGPWMHAAAGADESNLSIDTIDFQNHGVVGIQLDAPYCKVFVRLAKNMTAQDYAIAGRQGVVVSQAADCDIDVTAYNFSMGAPLGANAVPRVVTTDGGSKRNKVRIKAFNTHTVWVENGVDNEAEYVIADSSTDNAIYNLDGSSGMKCAYLQYTNGKDEPFVLEGKRPWIGKAVFDGWGFPGVQNCTNASIGEIVVLPTPDNAPSKCVLRTRDGNTQSDVTIGSITGWLTISDMTQYAMGALFQFYAGAIDIRVGRIDLNVKWSNASATPYFILHRYGSIAEYGDVRISFDDTAAQPSQAMYWQFPPSAKFSIGSWNMEAKDYPWIKISNVNNTNVRLPVAQEIFGSVAQNPSLQYPQARSYSDTKSPTSGTWNRGDYVDNKFASPGGSRGWKCTAAGTPGTWKVAGQVGVQVGPSASRPTATTMGVAGNADWAGTMFLDTTLAAAGKTIIWTGSSWVDMMGSPV</sequence>
<proteinExistence type="predicted"/>
<feature type="region of interest" description="Disordered" evidence="1">
    <location>
        <begin position="461"/>
        <end position="480"/>
    </location>
</feature>